<name>A0A8S3ZRU7_9EUPU</name>
<comment type="caution">
    <text evidence="1">The sequence shown here is derived from an EMBL/GenBank/DDBJ whole genome shotgun (WGS) entry which is preliminary data.</text>
</comment>
<organism evidence="1 2">
    <name type="scientific">Candidula unifasciata</name>
    <dbReference type="NCBI Taxonomy" id="100452"/>
    <lineage>
        <taxon>Eukaryota</taxon>
        <taxon>Metazoa</taxon>
        <taxon>Spiralia</taxon>
        <taxon>Lophotrochozoa</taxon>
        <taxon>Mollusca</taxon>
        <taxon>Gastropoda</taxon>
        <taxon>Heterobranchia</taxon>
        <taxon>Euthyneura</taxon>
        <taxon>Panpulmonata</taxon>
        <taxon>Eupulmonata</taxon>
        <taxon>Stylommatophora</taxon>
        <taxon>Helicina</taxon>
        <taxon>Helicoidea</taxon>
        <taxon>Geomitridae</taxon>
        <taxon>Candidula</taxon>
    </lineage>
</organism>
<evidence type="ECO:0000313" key="1">
    <source>
        <dbReference type="EMBL" id="CAG5130352.1"/>
    </source>
</evidence>
<feature type="non-terminal residue" evidence="1">
    <location>
        <position position="51"/>
    </location>
</feature>
<accession>A0A8S3ZRU7</accession>
<protein>
    <submittedName>
        <fullName evidence="1">Uncharacterized protein</fullName>
    </submittedName>
</protein>
<evidence type="ECO:0000313" key="2">
    <source>
        <dbReference type="Proteomes" id="UP000678393"/>
    </source>
</evidence>
<dbReference type="EMBL" id="CAJHNH020003979">
    <property type="protein sequence ID" value="CAG5130352.1"/>
    <property type="molecule type" value="Genomic_DNA"/>
</dbReference>
<proteinExistence type="predicted"/>
<dbReference type="AlphaFoldDB" id="A0A8S3ZRU7"/>
<reference evidence="1" key="1">
    <citation type="submission" date="2021-04" db="EMBL/GenBank/DDBJ databases">
        <authorList>
            <consortium name="Molecular Ecology Group"/>
        </authorList>
    </citation>
    <scope>NUCLEOTIDE SEQUENCE</scope>
</reference>
<keyword evidence="2" id="KW-1185">Reference proteome</keyword>
<gene>
    <name evidence="1" type="ORF">CUNI_LOCUS15910</name>
</gene>
<dbReference type="Proteomes" id="UP000678393">
    <property type="component" value="Unassembled WGS sequence"/>
</dbReference>
<sequence length="51" mass="6166">VKPDSEESFEIFKFRFHRNPQWTMELTDAEKKALFDSHVDEINPHMLDETE</sequence>
<feature type="non-terminal residue" evidence="1">
    <location>
        <position position="1"/>
    </location>
</feature>